<evidence type="ECO:0000313" key="2">
    <source>
        <dbReference type="EMBL" id="OFW35300.1"/>
    </source>
</evidence>
<evidence type="ECO:0000259" key="1">
    <source>
        <dbReference type="Pfam" id="PF13186"/>
    </source>
</evidence>
<feature type="domain" description="4Fe4S-binding SPASM" evidence="1">
    <location>
        <begin position="49"/>
        <end position="111"/>
    </location>
</feature>
<protein>
    <recommendedName>
        <fullName evidence="1">4Fe4S-binding SPASM domain-containing protein</fullName>
    </recommendedName>
</protein>
<dbReference type="PANTHER" id="PTHR11228">
    <property type="entry name" value="RADICAL SAM DOMAIN PROTEIN"/>
    <property type="match status" value="1"/>
</dbReference>
<proteinExistence type="predicted"/>
<dbReference type="NCBIfam" id="TIGR04085">
    <property type="entry name" value="rSAM_more_4Fe4S"/>
    <property type="match status" value="1"/>
</dbReference>
<dbReference type="InterPro" id="IPR023885">
    <property type="entry name" value="4Fe4S-binding_SPASM_dom"/>
</dbReference>
<dbReference type="SUPFAM" id="SSF102114">
    <property type="entry name" value="Radical SAM enzymes"/>
    <property type="match status" value="1"/>
</dbReference>
<organism evidence="2 3">
    <name type="scientific">Candidatus Aquicultor primus</name>
    <dbReference type="NCBI Taxonomy" id="1797195"/>
    <lineage>
        <taxon>Bacteria</taxon>
        <taxon>Bacillati</taxon>
        <taxon>Actinomycetota</taxon>
        <taxon>Candidatus Aquicultoria</taxon>
        <taxon>Candidatus Aquicultorales</taxon>
        <taxon>Candidatus Aquicultoraceae</taxon>
        <taxon>Candidatus Aquicultor</taxon>
    </lineage>
</organism>
<reference evidence="2 3" key="1">
    <citation type="journal article" date="2016" name="Nat. Commun.">
        <title>Thousands of microbial genomes shed light on interconnected biogeochemical processes in an aquifer system.</title>
        <authorList>
            <person name="Anantharaman K."/>
            <person name="Brown C.T."/>
            <person name="Hug L.A."/>
            <person name="Sharon I."/>
            <person name="Castelle C.J."/>
            <person name="Probst A.J."/>
            <person name="Thomas B.C."/>
            <person name="Singh A."/>
            <person name="Wilkins M.J."/>
            <person name="Karaoz U."/>
            <person name="Brodie E.L."/>
            <person name="Williams K.H."/>
            <person name="Hubbard S.S."/>
            <person name="Banfield J.F."/>
        </authorList>
    </citation>
    <scope>NUCLEOTIDE SEQUENCE [LARGE SCALE GENOMIC DNA]</scope>
</reference>
<sequence length="143" mass="15798">MLEREEYEAVLHKLADMRERTAIEIRVTCGPQFARIVSKRSQGTNVKGCLGGREFCFISYKGDVQICGFLDISAGNIVENGFDFAQIWTGSQFLNAIRNRGEFAGKCGSCEYIDSCGGCRARAYAVMGDFLASDTICDHKVNT</sequence>
<dbReference type="Pfam" id="PF13186">
    <property type="entry name" value="SPASM"/>
    <property type="match status" value="1"/>
</dbReference>
<dbReference type="AlphaFoldDB" id="A0A1F2UQU7"/>
<dbReference type="InterPro" id="IPR058240">
    <property type="entry name" value="rSAM_sf"/>
</dbReference>
<comment type="caution">
    <text evidence="2">The sequence shown here is derived from an EMBL/GenBank/DDBJ whole genome shotgun (WGS) entry which is preliminary data.</text>
</comment>
<name>A0A1F2UQU7_9ACTN</name>
<dbReference type="InterPro" id="IPR013785">
    <property type="entry name" value="Aldolase_TIM"/>
</dbReference>
<evidence type="ECO:0000313" key="3">
    <source>
        <dbReference type="Proteomes" id="UP000178086"/>
    </source>
</evidence>
<dbReference type="InterPro" id="IPR050377">
    <property type="entry name" value="Radical_SAM_PqqE_MftC-like"/>
</dbReference>
<dbReference type="EMBL" id="MELI01000018">
    <property type="protein sequence ID" value="OFW35300.1"/>
    <property type="molecule type" value="Genomic_DNA"/>
</dbReference>
<dbReference type="CDD" id="cd21123">
    <property type="entry name" value="SPASM_MftC-like"/>
    <property type="match status" value="1"/>
</dbReference>
<accession>A0A1F2UQU7</accession>
<dbReference type="Gene3D" id="3.20.20.70">
    <property type="entry name" value="Aldolase class I"/>
    <property type="match status" value="1"/>
</dbReference>
<dbReference type="PANTHER" id="PTHR11228:SF7">
    <property type="entry name" value="PQQA PEPTIDE CYCLASE"/>
    <property type="match status" value="1"/>
</dbReference>
<dbReference type="Proteomes" id="UP000178086">
    <property type="component" value="Unassembled WGS sequence"/>
</dbReference>
<gene>
    <name evidence="2" type="ORF">A2074_01280</name>
</gene>